<name>A0ABS5TZY1_9CELL</name>
<evidence type="ECO:0000256" key="5">
    <source>
        <dbReference type="ARBA" id="ARBA00023136"/>
    </source>
</evidence>
<keyword evidence="4 6" id="KW-1133">Transmembrane helix</keyword>
<evidence type="ECO:0000313" key="7">
    <source>
        <dbReference type="EMBL" id="MBT0994698.1"/>
    </source>
</evidence>
<feature type="transmembrane region" description="Helical" evidence="6">
    <location>
        <begin position="68"/>
        <end position="91"/>
    </location>
</feature>
<dbReference type="Pfam" id="PF03706">
    <property type="entry name" value="LPG_synthase_TM"/>
    <property type="match status" value="1"/>
</dbReference>
<organism evidence="7 8">
    <name type="scientific">Cellulomonas fulva</name>
    <dbReference type="NCBI Taxonomy" id="2835530"/>
    <lineage>
        <taxon>Bacteria</taxon>
        <taxon>Bacillati</taxon>
        <taxon>Actinomycetota</taxon>
        <taxon>Actinomycetes</taxon>
        <taxon>Micrococcales</taxon>
        <taxon>Cellulomonadaceae</taxon>
        <taxon>Cellulomonas</taxon>
    </lineage>
</organism>
<evidence type="ECO:0000256" key="4">
    <source>
        <dbReference type="ARBA" id="ARBA00022989"/>
    </source>
</evidence>
<feature type="transmembrane region" description="Helical" evidence="6">
    <location>
        <begin position="140"/>
        <end position="159"/>
    </location>
</feature>
<gene>
    <name evidence="7" type="ORF">KIN34_10415</name>
</gene>
<dbReference type="PANTHER" id="PTHR39087:SF2">
    <property type="entry name" value="UPF0104 MEMBRANE PROTEIN MJ1595"/>
    <property type="match status" value="1"/>
</dbReference>
<protein>
    <submittedName>
        <fullName evidence="7">Flippase-like domain-containing protein</fullName>
    </submittedName>
</protein>
<keyword evidence="3 6" id="KW-0812">Transmembrane</keyword>
<keyword evidence="5 6" id="KW-0472">Membrane</keyword>
<feature type="transmembrane region" description="Helical" evidence="6">
    <location>
        <begin position="98"/>
        <end position="120"/>
    </location>
</feature>
<evidence type="ECO:0000256" key="1">
    <source>
        <dbReference type="ARBA" id="ARBA00004651"/>
    </source>
</evidence>
<feature type="transmembrane region" description="Helical" evidence="6">
    <location>
        <begin position="171"/>
        <end position="204"/>
    </location>
</feature>
<dbReference type="EMBL" id="JAHBOH010000001">
    <property type="protein sequence ID" value="MBT0994698.1"/>
    <property type="molecule type" value="Genomic_DNA"/>
</dbReference>
<reference evidence="7 8" key="1">
    <citation type="submission" date="2021-05" db="EMBL/GenBank/DDBJ databases">
        <title>Description of Cellulomonas sp. DKR-3 sp. nov.</title>
        <authorList>
            <person name="Dahal R.H."/>
            <person name="Chaudhary D.K."/>
        </authorList>
    </citation>
    <scope>NUCLEOTIDE SEQUENCE [LARGE SCALE GENOMIC DNA]</scope>
    <source>
        <strain evidence="7 8">DKR-3</strain>
    </source>
</reference>
<comment type="subcellular location">
    <subcellularLocation>
        <location evidence="1">Cell membrane</location>
        <topology evidence="1">Multi-pass membrane protein</topology>
    </subcellularLocation>
</comment>
<dbReference type="Proteomes" id="UP000722125">
    <property type="component" value="Unassembled WGS sequence"/>
</dbReference>
<evidence type="ECO:0000256" key="6">
    <source>
        <dbReference type="SAM" id="Phobius"/>
    </source>
</evidence>
<dbReference type="NCBIfam" id="TIGR00374">
    <property type="entry name" value="flippase-like domain"/>
    <property type="match status" value="1"/>
</dbReference>
<sequence length="810" mass="83875">MDPRRRFRAPRAFASAVGAPRLRRPTDVLLVVLGLLALVPLVLVAPGPTHLDAEVSRMLRELTGAWELLWSLAHAGLVIWALLLVLAALLARGRRRLVLEWLLAGALAAGSAGLLAWSAGHPASPALAVADGRVAPETFVSVRLALATAVVAAASPFLVRPLRVAGRSLLLLGAVAWVGSGVAYPAGVAAALLIGVVAGAAVHLLLGSPESRLTGDQVAEGLAGLGLTLTAVDPRAARTPGVAEYDAVAADGRRVLVEVYGRDAWDNQFLVSIWNALVRRGERPRLGRSRHDQAEHAALATLLAQRAGVATPPVVVVGDTTDGDAVLVTEVVGTPLAAAPPEALERVDLASGWRALGSLHAAGMVHGRIDARRVLVLDDEPALALSDLAGADLATTEDARTTDQARLLVATAMAAGTDRAVAAALSVLGTGGMTEVLPYLQRAALDRATRKAVRAGSWDLAELRSAAAAAAGVEPPALEKLQRVTVRSAVIAVAGTALAVLLASRLLDVDYASIVEELSAARWWLLALALLLAPTVQLASSFSTLGATAKELRYGPVLMFQYAVQFVAVAIPTAAGRLALEVRFFQRFGVKAPIALLIGMLDSFAGFVVQVLFLLLIGLTALPGLTEPIRGGADGSAGSDGGSIATFVVLLVVGVLVAAVVTLAVPASRRRVRALLPRAKEAVASHAVAAQEALAVVRRPAKIGQLLGGNVAEQLIQAVILSVCLAAFDVHVHLSQLVLVNVLVSLFAGVMPVPGGIGVTEAAYIVGLQAVGVPSAVAVSAALAYRLATFYLAALWGAAAMRWLRRHEYV</sequence>
<dbReference type="RefSeq" id="WP_214350073.1">
    <property type="nucleotide sequence ID" value="NZ_JAHBOH010000001.1"/>
</dbReference>
<dbReference type="InterPro" id="IPR022791">
    <property type="entry name" value="L-PG_synthase/AglD"/>
</dbReference>
<feature type="transmembrane region" description="Helical" evidence="6">
    <location>
        <begin position="642"/>
        <end position="665"/>
    </location>
</feature>
<feature type="transmembrane region" description="Helical" evidence="6">
    <location>
        <begin position="592"/>
        <end position="622"/>
    </location>
</feature>
<comment type="caution">
    <text evidence="7">The sequence shown here is derived from an EMBL/GenBank/DDBJ whole genome shotgun (WGS) entry which is preliminary data.</text>
</comment>
<evidence type="ECO:0000313" key="8">
    <source>
        <dbReference type="Proteomes" id="UP000722125"/>
    </source>
</evidence>
<keyword evidence="2" id="KW-1003">Cell membrane</keyword>
<accession>A0ABS5TZY1</accession>
<proteinExistence type="predicted"/>
<evidence type="ECO:0000256" key="2">
    <source>
        <dbReference type="ARBA" id="ARBA00022475"/>
    </source>
</evidence>
<feature type="transmembrane region" description="Helical" evidence="6">
    <location>
        <begin position="734"/>
        <end position="755"/>
    </location>
</feature>
<feature type="transmembrane region" description="Helical" evidence="6">
    <location>
        <begin position="523"/>
        <end position="542"/>
    </location>
</feature>
<feature type="transmembrane region" description="Helical" evidence="6">
    <location>
        <begin position="484"/>
        <end position="503"/>
    </location>
</feature>
<dbReference type="PANTHER" id="PTHR39087">
    <property type="entry name" value="UPF0104 MEMBRANE PROTEIN MJ1595"/>
    <property type="match status" value="1"/>
</dbReference>
<keyword evidence="8" id="KW-1185">Reference proteome</keyword>
<feature type="transmembrane region" description="Helical" evidence="6">
    <location>
        <begin position="562"/>
        <end position="580"/>
    </location>
</feature>
<evidence type="ECO:0000256" key="3">
    <source>
        <dbReference type="ARBA" id="ARBA00022692"/>
    </source>
</evidence>